<protein>
    <recommendedName>
        <fullName evidence="4">Cna protein B-type domain protein</fullName>
    </recommendedName>
</protein>
<keyword evidence="3" id="KW-1185">Reference proteome</keyword>
<name>A0A5C5ZMB3_9BACT</name>
<evidence type="ECO:0000313" key="3">
    <source>
        <dbReference type="Proteomes" id="UP000315440"/>
    </source>
</evidence>
<dbReference type="RefSeq" id="WP_146399121.1">
    <property type="nucleotide sequence ID" value="NZ_SJPQ01000002.1"/>
</dbReference>
<gene>
    <name evidence="2" type="ORF">Mal64_17150</name>
</gene>
<keyword evidence="1" id="KW-0175">Coiled coil</keyword>
<reference evidence="2 3" key="1">
    <citation type="submission" date="2019-02" db="EMBL/GenBank/DDBJ databases">
        <title>Deep-cultivation of Planctomycetes and their phenomic and genomic characterization uncovers novel biology.</title>
        <authorList>
            <person name="Wiegand S."/>
            <person name="Jogler M."/>
            <person name="Boedeker C."/>
            <person name="Pinto D."/>
            <person name="Vollmers J."/>
            <person name="Rivas-Marin E."/>
            <person name="Kohn T."/>
            <person name="Peeters S.H."/>
            <person name="Heuer A."/>
            <person name="Rast P."/>
            <person name="Oberbeckmann S."/>
            <person name="Bunk B."/>
            <person name="Jeske O."/>
            <person name="Meyerdierks A."/>
            <person name="Storesund J.E."/>
            <person name="Kallscheuer N."/>
            <person name="Luecker S."/>
            <person name="Lage O.M."/>
            <person name="Pohl T."/>
            <person name="Merkel B.J."/>
            <person name="Hornburger P."/>
            <person name="Mueller R.-W."/>
            <person name="Bruemmer F."/>
            <person name="Labrenz M."/>
            <person name="Spormann A.M."/>
            <person name="Op Den Camp H."/>
            <person name="Overmann J."/>
            <person name="Amann R."/>
            <person name="Jetten M.S.M."/>
            <person name="Mascher T."/>
            <person name="Medema M.H."/>
            <person name="Devos D.P."/>
            <person name="Kaster A.-K."/>
            <person name="Ovreas L."/>
            <person name="Rohde M."/>
            <person name="Galperin M.Y."/>
            <person name="Jogler C."/>
        </authorList>
    </citation>
    <scope>NUCLEOTIDE SEQUENCE [LARGE SCALE GENOMIC DNA]</scope>
    <source>
        <strain evidence="2 3">Mal64</strain>
    </source>
</reference>
<evidence type="ECO:0000256" key="1">
    <source>
        <dbReference type="SAM" id="Coils"/>
    </source>
</evidence>
<organism evidence="2 3">
    <name type="scientific">Pseudobythopirellula maris</name>
    <dbReference type="NCBI Taxonomy" id="2527991"/>
    <lineage>
        <taxon>Bacteria</taxon>
        <taxon>Pseudomonadati</taxon>
        <taxon>Planctomycetota</taxon>
        <taxon>Planctomycetia</taxon>
        <taxon>Pirellulales</taxon>
        <taxon>Lacipirellulaceae</taxon>
        <taxon>Pseudobythopirellula</taxon>
    </lineage>
</organism>
<comment type="caution">
    <text evidence="2">The sequence shown here is derived from an EMBL/GenBank/DDBJ whole genome shotgun (WGS) entry which is preliminary data.</text>
</comment>
<dbReference type="EMBL" id="SJPQ01000002">
    <property type="protein sequence ID" value="TWT88236.1"/>
    <property type="molecule type" value="Genomic_DNA"/>
</dbReference>
<proteinExistence type="predicted"/>
<dbReference type="Proteomes" id="UP000315440">
    <property type="component" value="Unassembled WGS sequence"/>
</dbReference>
<evidence type="ECO:0008006" key="4">
    <source>
        <dbReference type="Google" id="ProtNLM"/>
    </source>
</evidence>
<evidence type="ECO:0000313" key="2">
    <source>
        <dbReference type="EMBL" id="TWT88236.1"/>
    </source>
</evidence>
<dbReference type="SUPFAM" id="SSF49478">
    <property type="entry name" value="Cna protein B-type domain"/>
    <property type="match status" value="1"/>
</dbReference>
<dbReference type="AlphaFoldDB" id="A0A5C5ZMB3"/>
<dbReference type="OrthoDB" id="284825at2"/>
<sequence>MLSRTLALAVAFVTVTSPLEWTPAYGQENSAEAQLLEQIESLRTEVARLNENVERLESRFGQSEPSASDFSPVLLTIRTEEGRPLSGVRVRMTSRGSDGRRVEATGLSDDKGTLLSRNLPYGRYTLALTEPTGWYARVNSFLVEPGKAARHEIVAPDPTAKATLTISSAIRREAFEGLRFGTLKRRESMSILTTYTPEPSGDQTSRFDSFPTIAAGLQEVGALARVYVSQKVDQTDGKPLLWSQENNTQRLLLTNEGVRRVEKIEGATVSLSRSPDAVFFVQTSNFGRETYSVGHHLVDASDHLDSLEITISAGDVHLQIEELVARAEGRVLGALGFGRDDDPSRVWLGTTLNKGTQWSNKALSTAGWRPRSTSSVGGGYSLLEKTINLAAGEARQLTVQ</sequence>
<feature type="coiled-coil region" evidence="1">
    <location>
        <begin position="32"/>
        <end position="59"/>
    </location>
</feature>
<accession>A0A5C5ZMB3</accession>